<name>A0A1X7VHF8_AMPQE</name>
<reference evidence="2" key="1">
    <citation type="submission" date="2017-05" db="UniProtKB">
        <authorList>
            <consortium name="EnsemblMetazoa"/>
        </authorList>
    </citation>
    <scope>IDENTIFICATION</scope>
</reference>
<dbReference type="AlphaFoldDB" id="A0A1X7VHF8"/>
<keyword evidence="1" id="KW-0175">Coiled coil</keyword>
<proteinExistence type="predicted"/>
<evidence type="ECO:0000313" key="2">
    <source>
        <dbReference type="EnsemblMetazoa" id="Aqu2.1.39219_001"/>
    </source>
</evidence>
<evidence type="ECO:0000256" key="1">
    <source>
        <dbReference type="SAM" id="Coils"/>
    </source>
</evidence>
<organism evidence="2">
    <name type="scientific">Amphimedon queenslandica</name>
    <name type="common">Sponge</name>
    <dbReference type="NCBI Taxonomy" id="400682"/>
    <lineage>
        <taxon>Eukaryota</taxon>
        <taxon>Metazoa</taxon>
        <taxon>Porifera</taxon>
        <taxon>Demospongiae</taxon>
        <taxon>Heteroscleromorpha</taxon>
        <taxon>Haplosclerida</taxon>
        <taxon>Niphatidae</taxon>
        <taxon>Amphimedon</taxon>
    </lineage>
</organism>
<sequence length="191" mass="22314">MMEAEGGNENLNEERQGNMNRYAIMAVFVAVVIEKNKLSTIEELDSLNRTLIECKKNLAERDNEIALNQKEYERSLAEKESRIEIYVAQLSRQDKFLNMLDDCIKRMSAVNETEVKLQMGKLQGRLEEKEKTAAANVFSCAETIKEKEKKIDVLLKDVTSLTKDFERCQSQKENMYEKHMDCENKLRKTWF</sequence>
<protein>
    <submittedName>
        <fullName evidence="2">Uncharacterized protein</fullName>
    </submittedName>
</protein>
<dbReference type="InParanoid" id="A0A1X7VHF8"/>
<feature type="coiled-coil region" evidence="1">
    <location>
        <begin position="44"/>
        <end position="89"/>
    </location>
</feature>
<accession>A0A1X7VHF8</accession>
<dbReference type="EnsemblMetazoa" id="Aqu2.1.39219_001">
    <property type="protein sequence ID" value="Aqu2.1.39219_001"/>
    <property type="gene ID" value="Aqu2.1.39219"/>
</dbReference>